<feature type="region of interest" description="Disordered" evidence="6">
    <location>
        <begin position="264"/>
        <end position="342"/>
    </location>
</feature>
<feature type="compositionally biased region" description="Low complexity" evidence="6">
    <location>
        <begin position="437"/>
        <end position="447"/>
    </location>
</feature>
<dbReference type="InterPro" id="IPR002501">
    <property type="entry name" value="PsdUridine_synth_N"/>
</dbReference>
<name>A0ABR1KNC2_9PEZI</name>
<comment type="caution">
    <text evidence="8">The sequence shown here is derived from an EMBL/GenBank/DDBJ whole genome shotgun (WGS) entry which is preliminary data.</text>
</comment>
<evidence type="ECO:0000256" key="1">
    <source>
        <dbReference type="ARBA" id="ARBA00001166"/>
    </source>
</evidence>
<dbReference type="Proteomes" id="UP001363622">
    <property type="component" value="Unassembled WGS sequence"/>
</dbReference>
<evidence type="ECO:0000259" key="7">
    <source>
        <dbReference type="Pfam" id="PF01509"/>
    </source>
</evidence>
<feature type="domain" description="Pseudouridine synthase II N-terminal" evidence="7">
    <location>
        <begin position="90"/>
        <end position="219"/>
    </location>
</feature>
<dbReference type="EMBL" id="JBBPHU010000006">
    <property type="protein sequence ID" value="KAK7516420.1"/>
    <property type="molecule type" value="Genomic_DNA"/>
</dbReference>
<feature type="region of interest" description="Disordered" evidence="6">
    <location>
        <begin position="76"/>
        <end position="95"/>
    </location>
</feature>
<feature type="compositionally biased region" description="Basic residues" evidence="6">
    <location>
        <begin position="77"/>
        <end position="93"/>
    </location>
</feature>
<accession>A0ABR1KNC2</accession>
<comment type="catalytic activity">
    <reaction evidence="1">
        <text>a uridine in mRNA = a pseudouridine in mRNA</text>
        <dbReference type="Rhea" id="RHEA:56644"/>
        <dbReference type="Rhea" id="RHEA-COMP:14658"/>
        <dbReference type="Rhea" id="RHEA-COMP:14659"/>
        <dbReference type="ChEBI" id="CHEBI:65314"/>
        <dbReference type="ChEBI" id="CHEBI:65315"/>
    </reaction>
</comment>
<evidence type="ECO:0000313" key="8">
    <source>
        <dbReference type="EMBL" id="KAK7516420.1"/>
    </source>
</evidence>
<keyword evidence="9" id="KW-1185">Reference proteome</keyword>
<feature type="region of interest" description="Disordered" evidence="6">
    <location>
        <begin position="415"/>
        <end position="513"/>
    </location>
</feature>
<dbReference type="SUPFAM" id="SSF55120">
    <property type="entry name" value="Pseudouridine synthase"/>
    <property type="match status" value="1"/>
</dbReference>
<dbReference type="Pfam" id="PF01509">
    <property type="entry name" value="TruB_N"/>
    <property type="match status" value="1"/>
</dbReference>
<organism evidence="8 9">
    <name type="scientific">Phyllosticta citriasiana</name>
    <dbReference type="NCBI Taxonomy" id="595635"/>
    <lineage>
        <taxon>Eukaryota</taxon>
        <taxon>Fungi</taxon>
        <taxon>Dikarya</taxon>
        <taxon>Ascomycota</taxon>
        <taxon>Pezizomycotina</taxon>
        <taxon>Dothideomycetes</taxon>
        <taxon>Dothideomycetes incertae sedis</taxon>
        <taxon>Botryosphaeriales</taxon>
        <taxon>Phyllostictaceae</taxon>
        <taxon>Phyllosticta</taxon>
    </lineage>
</organism>
<evidence type="ECO:0000256" key="3">
    <source>
        <dbReference type="ARBA" id="ARBA00012787"/>
    </source>
</evidence>
<dbReference type="Gene3D" id="3.30.2350.10">
    <property type="entry name" value="Pseudouridine synthase"/>
    <property type="match status" value="1"/>
</dbReference>
<comment type="similarity">
    <text evidence="2">Belongs to the pseudouridine synthase TruB family.</text>
</comment>
<dbReference type="InterPro" id="IPR014780">
    <property type="entry name" value="tRNA_psdUridine_synth_TruB"/>
</dbReference>
<feature type="compositionally biased region" description="Low complexity" evidence="6">
    <location>
        <begin position="316"/>
        <end position="336"/>
    </location>
</feature>
<proteinExistence type="inferred from homology"/>
<protein>
    <recommendedName>
        <fullName evidence="3">tRNA pseudouridine(55) synthase</fullName>
        <ecNumber evidence="3">5.4.99.25</ecNumber>
    </recommendedName>
</protein>
<gene>
    <name evidence="8" type="ORF">IWZ03DRAFT_189277</name>
</gene>
<dbReference type="PANTHER" id="PTHR13767:SF2">
    <property type="entry name" value="PSEUDOURIDYLATE SYNTHASE TRUB1"/>
    <property type="match status" value="1"/>
</dbReference>
<evidence type="ECO:0000256" key="2">
    <source>
        <dbReference type="ARBA" id="ARBA00008999"/>
    </source>
</evidence>
<keyword evidence="5" id="KW-0413">Isomerase</keyword>
<sequence length="513" mass="57027">MNRLVASQWKMASSNAPRVLQGVFAINKPTIEKPRHPQDHMSSQKVLDQISAQFNDSSTFQPLLEEQKRSVLEAKRHNGRRPRGPNRMTRVKIGHGGTLDPLATGILVVGVGNGTKSMAKFLAGCTKTYEATLLFGAASDTFDVCGKILKRGSYGHITKELIEKTLDVYRGKTRQKPPIFSALKVQGKPMYEYAREGREIPDLPERDVDVLELELLEFMPGGTHGYKYILENASDEPEAPEEMKANADKLIEATLSQVTKDYLASKRQQKAQEPGEKPTGEEAAPSADLKRKRDGEEDQDSEPPTKKTHADESSITEAPESAPESTSPSATISPPTDGTQAPAARIRITSSSGFYVRSLVHELAVAMDSLAVMAALKRTKQANFELGKNVLEWDDLQAGEHAWGPKVRQSLEEWMDAGESDADRMSGPWRGQGSGQGQRSPRQWQGQMKGERERARRSPARNQSHERRQSWDRGQSHERTSRTPEKKSEARAPAAEHQPGRVQLDEDDDWGEF</sequence>
<dbReference type="EC" id="5.4.99.25" evidence="3"/>
<reference evidence="8 9" key="1">
    <citation type="submission" date="2024-04" db="EMBL/GenBank/DDBJ databases">
        <title>Phyllosticta paracitricarpa is synonymous to the EU quarantine fungus P. citricarpa based on phylogenomic analyses.</title>
        <authorList>
            <consortium name="Lawrence Berkeley National Laboratory"/>
            <person name="Van Ingen-Buijs V.A."/>
            <person name="Van Westerhoven A.C."/>
            <person name="Haridas S."/>
            <person name="Skiadas P."/>
            <person name="Martin F."/>
            <person name="Groenewald J.Z."/>
            <person name="Crous P.W."/>
            <person name="Seidl M.F."/>
        </authorList>
    </citation>
    <scope>NUCLEOTIDE SEQUENCE [LARGE SCALE GENOMIC DNA]</scope>
    <source>
        <strain evidence="8 9">CBS 123371</strain>
    </source>
</reference>
<feature type="compositionally biased region" description="Basic and acidic residues" evidence="6">
    <location>
        <begin position="303"/>
        <end position="312"/>
    </location>
</feature>
<evidence type="ECO:0000256" key="4">
    <source>
        <dbReference type="ARBA" id="ARBA00022694"/>
    </source>
</evidence>
<keyword evidence="4" id="KW-0819">tRNA processing</keyword>
<feature type="compositionally biased region" description="Basic and acidic residues" evidence="6">
    <location>
        <begin position="463"/>
        <end position="490"/>
    </location>
</feature>
<evidence type="ECO:0000313" key="9">
    <source>
        <dbReference type="Proteomes" id="UP001363622"/>
    </source>
</evidence>
<evidence type="ECO:0000256" key="6">
    <source>
        <dbReference type="SAM" id="MobiDB-lite"/>
    </source>
</evidence>
<dbReference type="InterPro" id="IPR020103">
    <property type="entry name" value="PsdUridine_synth_cat_dom_sf"/>
</dbReference>
<evidence type="ECO:0000256" key="5">
    <source>
        <dbReference type="ARBA" id="ARBA00023235"/>
    </source>
</evidence>
<dbReference type="HAMAP" id="MF_01080">
    <property type="entry name" value="TruB_bact"/>
    <property type="match status" value="1"/>
</dbReference>
<dbReference type="PANTHER" id="PTHR13767">
    <property type="entry name" value="TRNA-PSEUDOURIDINE SYNTHASE"/>
    <property type="match status" value="1"/>
</dbReference>